<dbReference type="GO" id="GO:0006302">
    <property type="term" value="P:double-strand break repair"/>
    <property type="evidence" value="ECO:0007669"/>
    <property type="project" value="InterPro"/>
</dbReference>
<feature type="compositionally biased region" description="Polar residues" evidence="11">
    <location>
        <begin position="611"/>
        <end position="622"/>
    </location>
</feature>
<comment type="caution">
    <text evidence="13">The sequence shown here is derived from an EMBL/GenBank/DDBJ whole genome shotgun (WGS) entry which is preliminary data.</text>
</comment>
<organism evidence="13 14">
    <name type="scientific">Pycnococcus provasolii</name>
    <dbReference type="NCBI Taxonomy" id="41880"/>
    <lineage>
        <taxon>Eukaryota</taxon>
        <taxon>Viridiplantae</taxon>
        <taxon>Chlorophyta</taxon>
        <taxon>Pseudoscourfieldiophyceae</taxon>
        <taxon>Pseudoscourfieldiales</taxon>
        <taxon>Pycnococcaceae</taxon>
        <taxon>Pycnococcus</taxon>
    </lineage>
</organism>
<dbReference type="Pfam" id="PF13558">
    <property type="entry name" value="SbcC_Walker_B"/>
    <property type="match status" value="1"/>
</dbReference>
<dbReference type="Gene3D" id="3.40.50.300">
    <property type="entry name" value="P-loop containing nucleotide triphosphate hydrolases"/>
    <property type="match status" value="2"/>
</dbReference>
<comment type="similarity">
    <text evidence="4">Belongs to the SMC family. RAD50 subfamily.</text>
</comment>
<evidence type="ECO:0000256" key="8">
    <source>
        <dbReference type="ARBA" id="ARBA00023242"/>
    </source>
</evidence>
<evidence type="ECO:0000256" key="3">
    <source>
        <dbReference type="ARBA" id="ARBA00004286"/>
    </source>
</evidence>
<keyword evidence="7" id="KW-0862">Zinc</keyword>
<feature type="domain" description="Rad50/SbcC-type AAA" evidence="12">
    <location>
        <begin position="149"/>
        <end position="378"/>
    </location>
</feature>
<dbReference type="OrthoDB" id="18797at2759"/>
<proteinExistence type="inferred from homology"/>
<dbReference type="GO" id="GO:0007004">
    <property type="term" value="P:telomere maintenance via telomerase"/>
    <property type="evidence" value="ECO:0007669"/>
    <property type="project" value="TreeGrafter"/>
</dbReference>
<evidence type="ECO:0000259" key="12">
    <source>
        <dbReference type="Pfam" id="PF13476"/>
    </source>
</evidence>
<name>A0A830HRW8_9CHLO</name>
<keyword evidence="5" id="KW-0158">Chromosome</keyword>
<feature type="compositionally biased region" description="Basic and acidic residues" evidence="11">
    <location>
        <begin position="1157"/>
        <end position="1176"/>
    </location>
</feature>
<feature type="coiled-coil region" evidence="10">
    <location>
        <begin position="485"/>
        <end position="526"/>
    </location>
</feature>
<feature type="region of interest" description="Disordered" evidence="11">
    <location>
        <begin position="1157"/>
        <end position="1179"/>
    </location>
</feature>
<evidence type="ECO:0000313" key="13">
    <source>
        <dbReference type="EMBL" id="GHP09852.1"/>
    </source>
</evidence>
<dbReference type="GO" id="GO:0051880">
    <property type="term" value="F:G-quadruplex DNA binding"/>
    <property type="evidence" value="ECO:0007669"/>
    <property type="project" value="TreeGrafter"/>
</dbReference>
<feature type="coiled-coil region" evidence="10">
    <location>
        <begin position="1214"/>
        <end position="1248"/>
    </location>
</feature>
<evidence type="ECO:0000256" key="4">
    <source>
        <dbReference type="ARBA" id="ARBA00009439"/>
    </source>
</evidence>
<evidence type="ECO:0000256" key="9">
    <source>
        <dbReference type="ARBA" id="ARBA00049360"/>
    </source>
</evidence>
<sequence length="1634" mass="180240">MWRHDVSFWGGAGKVLRRGGGDAFGMPGRRGGGDPKTFPNPQNSQTPNTKPPKIPKIPNTPNQTTTNSSLHWTSIGPFPPRFRGSAIALCLFQRNPRAFALFFSGPALSLLCALHHVFIPSLSHPGAFCDCSCWRSLARLQPLMATIDKLRIQGIRSFAPSCVDTIQFDKPLTLIVGQNGAGKTTVIECLKVATCGEMPPFSDLGKSFVHDPKVAGTTEVKAQIRLMFRTPPRDAQSPGMKYMVTRSFQLTQTAAAKKSFKTLDGHVRAMNPDGSEKAAVNERCSEINKLVPQLMGFDSKAILDSVIFVHQEASNWPLADGATLKKHFDEIFASSKYTKALEAITKLRKELLATVKASKAEHEHLKNYLETAERLEKEVRDSRRVLNDYNNKRSRLDTKRELRLKEAKACQSHVRALSTMLDKAETLRTKLSHAGEQKVRTVARIKNFIQIDDETVEQATASGITAEACMVSRLKEQQGVLARSVAEADGKIANCESKAKRIKDQIGALRAESEKLVNKRAQAEAEKRTRVAERKRLCNLVAEVCRLYPGKVGWAESTTEAQCASPPSHFELPELECFERKLVSYVEELRADDAKKEADELAEMERLQEQVDATSAEHSSLLRSREDQSKSLVEKKKKLDALAIRLSDMERLSGGAQAKAHIEDGRRAVTMAEEELKKTSAEVAGRDFEHEMSQFKAQAAKAQAEIESLRSERDSIRSRGEAGVTLRLKQEELGKKRAELVSLLSPALASFRRLESGGGNTADVVPATQMEEAVVQETQQQALPGEAARTTRLLKSLKAEIDSELSRATSSHDAQTSKRATALAQAAQAKAENASAISDLDASRELLENKLRDVLGSSAAGSAGNLNASVDDMQRAKEKELEQSRNSLGVIKASSKLYGVYIKSANENNQCRICERAFGDEASRRDFVEKYENQKNALPQALKDAEAKVQELELVVQGIRSLGPLQARVEEQKTRVAEVQKKAESADAESMKADDAAAQSERTLRAITERHAAAASLEPQLARCLSLEEEVADLVDYVERLGGARAGVDGADTGTRTVRMIDEKIEGLEDDKFQAEHKRETAFKQMTRLRDDEAKARDRVHTAKEELAKREAAQADGKALAEQKGGLEKECEAIRVNVEDVSSRLAPLAGRKTALMSRRDALRSEHGRARTKRQETLGEASGKLNSVRERLATVQRTESSVAESGGVQEIEKQLKHVEGEQTTEQTRLDEMQEEIQELRNEVATSNDTKRAIDDHVEYYTLLEAERKQSDEFDESASTMKAAYDGAVTELNSLRSERLAKESSQDGDDTDGGDDGDGGAADVDMAVDRGAGTHVDDPIESCRAMLTRLRQRESSLRESATNLENKMHRFRGTIDERKQAMKQSEKELEKKQYKDIAKNEMAKRVEIKTTSLAEKDLDAYGKALDRALQEFHASRMEEVNAIIKELWQTTYRNGDIDYIAIRSDVEETAAAQAAAAAAGAAKGRGGKKKAAEAAAAAAAASVAPTRSKSYNYRVVMRQGDTELDMRGRCSAGQKVLACLIIRLALAETFSINCGILALDEPTTNLDAENAESLANALKSIMDVRKENAGFQLIVITHDERFARTLGAGTVDGYWRVYKDSEQHSRLSRVAFHFDD</sequence>
<dbReference type="PANTHER" id="PTHR18867">
    <property type="entry name" value="RAD50"/>
    <property type="match status" value="1"/>
</dbReference>
<evidence type="ECO:0000313" key="14">
    <source>
        <dbReference type="Proteomes" id="UP000660262"/>
    </source>
</evidence>
<feature type="region of interest" description="Disordered" evidence="11">
    <location>
        <begin position="610"/>
        <end position="629"/>
    </location>
</feature>
<feature type="compositionally biased region" description="Low complexity" evidence="11">
    <location>
        <begin position="56"/>
        <end position="67"/>
    </location>
</feature>
<evidence type="ECO:0000256" key="1">
    <source>
        <dbReference type="ARBA" id="ARBA00001947"/>
    </source>
</evidence>
<feature type="coiled-coil region" evidence="10">
    <location>
        <begin position="1345"/>
        <end position="1393"/>
    </location>
</feature>
<keyword evidence="8" id="KW-0539">Nucleus</keyword>
<feature type="compositionally biased region" description="Acidic residues" evidence="11">
    <location>
        <begin position="1304"/>
        <end position="1316"/>
    </location>
</feature>
<dbReference type="GO" id="GO:0030870">
    <property type="term" value="C:Mre11 complex"/>
    <property type="evidence" value="ECO:0007669"/>
    <property type="project" value="TreeGrafter"/>
</dbReference>
<comment type="cofactor">
    <cofactor evidence="1">
        <name>Zn(2+)</name>
        <dbReference type="ChEBI" id="CHEBI:29105"/>
    </cofactor>
</comment>
<dbReference type="InterPro" id="IPR038729">
    <property type="entry name" value="Rad50/SbcC_AAA"/>
</dbReference>
<dbReference type="GO" id="GO:0070192">
    <property type="term" value="P:chromosome organization involved in meiotic cell cycle"/>
    <property type="evidence" value="ECO:0007669"/>
    <property type="project" value="TreeGrafter"/>
</dbReference>
<keyword evidence="10" id="KW-0175">Coiled coil</keyword>
<evidence type="ECO:0000256" key="2">
    <source>
        <dbReference type="ARBA" id="ARBA00004123"/>
    </source>
</evidence>
<dbReference type="GO" id="GO:0016887">
    <property type="term" value="F:ATP hydrolysis activity"/>
    <property type="evidence" value="ECO:0007669"/>
    <property type="project" value="InterPro"/>
</dbReference>
<reference evidence="13" key="1">
    <citation type="submission" date="2020-10" db="EMBL/GenBank/DDBJ databases">
        <title>Unveiling of a novel bifunctional photoreceptor, Dualchrome1, isolated from a cosmopolitan green alga.</title>
        <authorList>
            <person name="Suzuki S."/>
            <person name="Kawachi M."/>
        </authorList>
    </citation>
    <scope>NUCLEOTIDE SEQUENCE</scope>
    <source>
        <strain evidence="13">NIES 2893</strain>
    </source>
</reference>
<accession>A0A830HRW8</accession>
<feature type="region of interest" description="Disordered" evidence="11">
    <location>
        <begin position="19"/>
        <end position="68"/>
    </location>
</feature>
<comment type="catalytic activity">
    <reaction evidence="9">
        <text>ATP + H2O = ADP + phosphate + H(+)</text>
        <dbReference type="Rhea" id="RHEA:13065"/>
        <dbReference type="ChEBI" id="CHEBI:15377"/>
        <dbReference type="ChEBI" id="CHEBI:15378"/>
        <dbReference type="ChEBI" id="CHEBI:30616"/>
        <dbReference type="ChEBI" id="CHEBI:43474"/>
        <dbReference type="ChEBI" id="CHEBI:456216"/>
    </reaction>
</comment>
<feature type="coiled-coil region" evidence="10">
    <location>
        <begin position="928"/>
        <end position="989"/>
    </location>
</feature>
<keyword evidence="14" id="KW-1185">Reference proteome</keyword>
<dbReference type="GO" id="GO:0000794">
    <property type="term" value="C:condensed nuclear chromosome"/>
    <property type="evidence" value="ECO:0007669"/>
    <property type="project" value="TreeGrafter"/>
</dbReference>
<dbReference type="PANTHER" id="PTHR18867:SF12">
    <property type="entry name" value="DNA REPAIR PROTEIN RAD50"/>
    <property type="match status" value="1"/>
</dbReference>
<evidence type="ECO:0000256" key="6">
    <source>
        <dbReference type="ARBA" id="ARBA00022723"/>
    </source>
</evidence>
<dbReference type="InterPro" id="IPR027417">
    <property type="entry name" value="P-loop_NTPase"/>
</dbReference>
<dbReference type="Proteomes" id="UP000660262">
    <property type="component" value="Unassembled WGS sequence"/>
</dbReference>
<feature type="coiled-coil region" evidence="10">
    <location>
        <begin position="358"/>
        <end position="392"/>
    </location>
</feature>
<evidence type="ECO:0000256" key="5">
    <source>
        <dbReference type="ARBA" id="ARBA00022454"/>
    </source>
</evidence>
<dbReference type="EMBL" id="BNJQ01000026">
    <property type="protein sequence ID" value="GHP09852.1"/>
    <property type="molecule type" value="Genomic_DNA"/>
</dbReference>
<dbReference type="GO" id="GO:0046872">
    <property type="term" value="F:metal ion binding"/>
    <property type="evidence" value="ECO:0007669"/>
    <property type="project" value="UniProtKB-KW"/>
</dbReference>
<comment type="subcellular location">
    <subcellularLocation>
        <location evidence="3">Chromosome</location>
    </subcellularLocation>
    <subcellularLocation>
        <location evidence="2">Nucleus</location>
    </subcellularLocation>
</comment>
<evidence type="ECO:0000256" key="11">
    <source>
        <dbReference type="SAM" id="MobiDB-lite"/>
    </source>
</evidence>
<evidence type="ECO:0000256" key="7">
    <source>
        <dbReference type="ARBA" id="ARBA00022833"/>
    </source>
</evidence>
<feature type="region of interest" description="Disordered" evidence="11">
    <location>
        <begin position="1297"/>
        <end position="1323"/>
    </location>
</feature>
<dbReference type="GO" id="GO:0003691">
    <property type="term" value="F:double-stranded telomeric DNA binding"/>
    <property type="evidence" value="ECO:0007669"/>
    <property type="project" value="TreeGrafter"/>
</dbReference>
<dbReference type="Pfam" id="PF13476">
    <property type="entry name" value="AAA_23"/>
    <property type="match status" value="1"/>
</dbReference>
<dbReference type="GO" id="GO:0000722">
    <property type="term" value="P:telomere maintenance via recombination"/>
    <property type="evidence" value="ECO:0007669"/>
    <property type="project" value="TreeGrafter"/>
</dbReference>
<dbReference type="GO" id="GO:0043047">
    <property type="term" value="F:single-stranded telomeric DNA binding"/>
    <property type="evidence" value="ECO:0007669"/>
    <property type="project" value="TreeGrafter"/>
</dbReference>
<dbReference type="SUPFAM" id="SSF52540">
    <property type="entry name" value="P-loop containing nucleoside triphosphate hydrolases"/>
    <property type="match status" value="1"/>
</dbReference>
<gene>
    <name evidence="13" type="ORF">PPROV_000858700</name>
</gene>
<keyword evidence="6" id="KW-0479">Metal-binding</keyword>
<evidence type="ECO:0000256" key="10">
    <source>
        <dbReference type="SAM" id="Coils"/>
    </source>
</evidence>
<protein>
    <submittedName>
        <fullName evidence="13">DNA repair protein rad50</fullName>
    </submittedName>
</protein>